<gene>
    <name evidence="1" type="ORF">QFC20_007796</name>
</gene>
<reference evidence="1" key="1">
    <citation type="submission" date="2023-04" db="EMBL/GenBank/DDBJ databases">
        <title>Draft Genome sequencing of Naganishia species isolated from polar environments using Oxford Nanopore Technology.</title>
        <authorList>
            <person name="Leo P."/>
            <person name="Venkateswaran K."/>
        </authorList>
    </citation>
    <scope>NUCLEOTIDE SEQUENCE</scope>
    <source>
        <strain evidence="1">MNA-CCFEE 5262</strain>
    </source>
</reference>
<accession>A0ACC2UVV2</accession>
<proteinExistence type="predicted"/>
<protein>
    <submittedName>
        <fullName evidence="1">Uncharacterized protein</fullName>
    </submittedName>
</protein>
<keyword evidence="2" id="KW-1185">Reference proteome</keyword>
<evidence type="ECO:0000313" key="2">
    <source>
        <dbReference type="Proteomes" id="UP001230649"/>
    </source>
</evidence>
<dbReference type="Proteomes" id="UP001230649">
    <property type="component" value="Unassembled WGS sequence"/>
</dbReference>
<comment type="caution">
    <text evidence="1">The sequence shown here is derived from an EMBL/GenBank/DDBJ whole genome shotgun (WGS) entry which is preliminary data.</text>
</comment>
<sequence length="619" mass="67793">MKLTLLTSLALMASATAIPLESRDNHVEWYQDPRGDVAKLFLRNGDKPGKPLAQGPAFGSAEWKALYPATDKVPTTSTIPSAWLARLNAAKKTSAYPKNVPITTADASGNYVYPAGSNPSAEPICSFPNGCNKATDFYDAPDGILALSFDDGPTASTTNLTEFIKKNDISASHNMIGSRIVQFPTQFQQIIASGGHLSVHTWSHQHNSNLTDEQILAEIGWCMQVIYDNSGLVPKFWVDNRVRFIAESIFNLITVTWNRDSRDWAIPSLFDQTVEKSIDEVRSYVNGSKSPGMNILEHELNNECVSVFEGVYGDYVSNGWDIRNLPEALSKGRGIGFLATASQPYSRLLNTDSHTDKQHDPPSKTLLHASQALTFAHGAPDPAGHCYSRKQRFPSSSTRFARDFSDFSVDDKEAREGRMNNHHHAFSYTSPLVIPTSNSRPGSPVASTSSMAYAPQQQQQQRGKRPGEEGEAWEGKRMRMDEPYRPHQQGHTAETEDIMAGIRGAFTPTNPLPTHGYAPPTQQGFIPPVGFGGGRGRQGMSQTPMRDGSGEDDEASGDSDEDDAAGARGKEEEERKRPKMTRGSRILMGDETRNEESRSGARRGDASGINDVGNAAERV</sequence>
<organism evidence="1 2">
    <name type="scientific">Naganishia adeliensis</name>
    <dbReference type="NCBI Taxonomy" id="92952"/>
    <lineage>
        <taxon>Eukaryota</taxon>
        <taxon>Fungi</taxon>
        <taxon>Dikarya</taxon>
        <taxon>Basidiomycota</taxon>
        <taxon>Agaricomycotina</taxon>
        <taxon>Tremellomycetes</taxon>
        <taxon>Filobasidiales</taxon>
        <taxon>Filobasidiaceae</taxon>
        <taxon>Naganishia</taxon>
    </lineage>
</organism>
<evidence type="ECO:0000313" key="1">
    <source>
        <dbReference type="EMBL" id="KAJ9090891.1"/>
    </source>
</evidence>
<name>A0ACC2UVV2_9TREE</name>
<dbReference type="EMBL" id="JASBWS010000221">
    <property type="protein sequence ID" value="KAJ9090891.1"/>
    <property type="molecule type" value="Genomic_DNA"/>
</dbReference>